<keyword evidence="2" id="KW-1185">Reference proteome</keyword>
<sequence>MMKINRPSEKQVIHQALDILSNNLDPSSFARFVAVCQLGEGDYLKTKEQVFNRETVDSLYEKIQAFETAKNELNP</sequence>
<dbReference type="RefSeq" id="WP_368009807.1">
    <property type="nucleotide sequence ID" value="NZ_JAMXFF010000097.1"/>
</dbReference>
<accession>A0ABT2N064</accession>
<evidence type="ECO:0000313" key="2">
    <source>
        <dbReference type="Proteomes" id="UP001525890"/>
    </source>
</evidence>
<reference evidence="1 2" key="1">
    <citation type="journal article" date="2022" name="Front. Microbiol.">
        <title>High genomic differentiation and limited gene flow indicate recent cryptic speciation within the genus Laspinema (cyanobacteria).</title>
        <authorList>
            <person name="Stanojkovic A."/>
            <person name="Skoupy S."/>
            <person name="Skaloud P."/>
            <person name="Dvorak P."/>
        </authorList>
    </citation>
    <scope>NUCLEOTIDE SEQUENCE [LARGE SCALE GENOMIC DNA]</scope>
    <source>
        <strain evidence="1 2">D2a</strain>
    </source>
</reference>
<comment type="caution">
    <text evidence="1">The sequence shown here is derived from an EMBL/GenBank/DDBJ whole genome shotgun (WGS) entry which is preliminary data.</text>
</comment>
<organism evidence="1 2">
    <name type="scientific">Laspinema palackyanum D2a</name>
    <dbReference type="NCBI Taxonomy" id="2953684"/>
    <lineage>
        <taxon>Bacteria</taxon>
        <taxon>Bacillati</taxon>
        <taxon>Cyanobacteriota</taxon>
        <taxon>Cyanophyceae</taxon>
        <taxon>Oscillatoriophycideae</taxon>
        <taxon>Oscillatoriales</taxon>
        <taxon>Laspinemataceae</taxon>
        <taxon>Laspinema</taxon>
        <taxon>Laspinema palackyanum</taxon>
    </lineage>
</organism>
<proteinExistence type="predicted"/>
<dbReference type="Proteomes" id="UP001525890">
    <property type="component" value="Unassembled WGS sequence"/>
</dbReference>
<name>A0ABT2N064_9CYAN</name>
<protein>
    <submittedName>
        <fullName evidence="1">Uncharacterized protein</fullName>
    </submittedName>
</protein>
<evidence type="ECO:0000313" key="1">
    <source>
        <dbReference type="EMBL" id="MCT7970391.1"/>
    </source>
</evidence>
<gene>
    <name evidence="1" type="ORF">NG799_29180</name>
</gene>
<dbReference type="EMBL" id="JAMXFF010000097">
    <property type="protein sequence ID" value="MCT7970391.1"/>
    <property type="molecule type" value="Genomic_DNA"/>
</dbReference>